<dbReference type="Pfam" id="PF04909">
    <property type="entry name" value="Amidohydro_2"/>
    <property type="match status" value="1"/>
</dbReference>
<proteinExistence type="predicted"/>
<gene>
    <name evidence="3" type="ORF">GCM10010528_24940</name>
</gene>
<dbReference type="CDD" id="cd01292">
    <property type="entry name" value="metallo-dependent_hydrolases"/>
    <property type="match status" value="1"/>
</dbReference>
<dbReference type="Gene3D" id="3.20.20.140">
    <property type="entry name" value="Metal-dependent hydrolases"/>
    <property type="match status" value="1"/>
</dbReference>
<evidence type="ECO:0000256" key="1">
    <source>
        <dbReference type="ARBA" id="ARBA00023239"/>
    </source>
</evidence>
<dbReference type="EMBL" id="BAAAVS010000053">
    <property type="protein sequence ID" value="GAA3044638.1"/>
    <property type="molecule type" value="Genomic_DNA"/>
</dbReference>
<keyword evidence="4" id="KW-1185">Reference proteome</keyword>
<name>A0ABP6LKX6_9ACTN</name>
<dbReference type="SUPFAM" id="SSF51556">
    <property type="entry name" value="Metallo-dependent hydrolases"/>
    <property type="match status" value="1"/>
</dbReference>
<evidence type="ECO:0000313" key="3">
    <source>
        <dbReference type="EMBL" id="GAA3044638.1"/>
    </source>
</evidence>
<comment type="caution">
    <text evidence="3">The sequence shown here is derived from an EMBL/GenBank/DDBJ whole genome shotgun (WGS) entry which is preliminary data.</text>
</comment>
<keyword evidence="1" id="KW-0456">Lyase</keyword>
<evidence type="ECO:0000259" key="2">
    <source>
        <dbReference type="Pfam" id="PF04909"/>
    </source>
</evidence>
<reference evidence="4" key="1">
    <citation type="journal article" date="2019" name="Int. J. Syst. Evol. Microbiol.">
        <title>The Global Catalogue of Microorganisms (GCM) 10K type strain sequencing project: providing services to taxonomists for standard genome sequencing and annotation.</title>
        <authorList>
            <consortium name="The Broad Institute Genomics Platform"/>
            <consortium name="The Broad Institute Genome Sequencing Center for Infectious Disease"/>
            <person name="Wu L."/>
            <person name="Ma J."/>
        </authorList>
    </citation>
    <scope>NUCLEOTIDE SEQUENCE [LARGE SCALE GENOMIC DNA]</scope>
    <source>
        <strain evidence="4">JCM 14234</strain>
    </source>
</reference>
<accession>A0ABP6LKX6</accession>
<dbReference type="RefSeq" id="WP_290713889.1">
    <property type="nucleotide sequence ID" value="NZ_BAAAVS010000053.1"/>
</dbReference>
<dbReference type="InterPro" id="IPR006680">
    <property type="entry name" value="Amidohydro-rel"/>
</dbReference>
<evidence type="ECO:0000313" key="4">
    <source>
        <dbReference type="Proteomes" id="UP001501035"/>
    </source>
</evidence>
<dbReference type="InterPro" id="IPR032465">
    <property type="entry name" value="ACMSD"/>
</dbReference>
<protein>
    <submittedName>
        <fullName evidence="3">Amidohydrolase family protein</fullName>
    </submittedName>
</protein>
<feature type="domain" description="Amidohydrolase-related" evidence="2">
    <location>
        <begin position="33"/>
        <end position="302"/>
    </location>
</feature>
<dbReference type="InterPro" id="IPR032466">
    <property type="entry name" value="Metal_Hydrolase"/>
</dbReference>
<dbReference type="Proteomes" id="UP001501035">
    <property type="component" value="Unassembled WGS sequence"/>
</dbReference>
<dbReference type="PANTHER" id="PTHR21240:SF28">
    <property type="entry name" value="ISO-OROTATE DECARBOXYLASE (EUROFUNG)"/>
    <property type="match status" value="1"/>
</dbReference>
<organism evidence="3 4">
    <name type="scientific">Gordonia defluvii</name>
    <dbReference type="NCBI Taxonomy" id="283718"/>
    <lineage>
        <taxon>Bacteria</taxon>
        <taxon>Bacillati</taxon>
        <taxon>Actinomycetota</taxon>
        <taxon>Actinomycetes</taxon>
        <taxon>Mycobacteriales</taxon>
        <taxon>Gordoniaceae</taxon>
        <taxon>Gordonia</taxon>
    </lineage>
</organism>
<sequence>MSPQRGATPAPFTTADATSVRRLWEPLGLPGIVDIHTHFMPDNVLAKVWSYFDSVGPLLGREWPIAYRAGEQVRVHGLDAFGVRAFTSMIYAHKPEMAAWLNSWAGAFAAREPRCLHTSTFYPEPGAARYTRSAIDAGTRIFKVHVQVGDFSPDDPLLDPVWGMIAEAGLPVIIHCGSGPAPGRFTGPDPVAAVLARFPQLRLIVAHMGTTEYLDFLGLAERYAHVGLDTTMSFTDFAELDAPYPRDALPRVKALGHKIFWGSDYPNIPYPYAHGIESLMRLDLGDDWLRKVLHDNAADLFALSA</sequence>
<dbReference type="PANTHER" id="PTHR21240">
    <property type="entry name" value="2-AMINO-3-CARBOXYLMUCONATE-6-SEMIALDEHYDE DECARBOXYLASE"/>
    <property type="match status" value="1"/>
</dbReference>